<keyword evidence="3" id="KW-1185">Reference proteome</keyword>
<gene>
    <name evidence="2" type="ORF">P7122_09540</name>
</gene>
<feature type="transmembrane region" description="Helical" evidence="1">
    <location>
        <begin position="155"/>
        <end position="174"/>
    </location>
</feature>
<feature type="transmembrane region" description="Helical" evidence="1">
    <location>
        <begin position="49"/>
        <end position="72"/>
    </location>
</feature>
<feature type="transmembrane region" description="Helical" evidence="1">
    <location>
        <begin position="20"/>
        <end position="43"/>
    </location>
</feature>
<reference evidence="2 3" key="1">
    <citation type="submission" date="2023-03" db="EMBL/GenBank/DDBJ databases">
        <title>Strain YYF002 represents a novel species in the genus Winogradskyella isolated from seawater.</title>
        <authorList>
            <person name="Fu Z.-Y."/>
        </authorList>
    </citation>
    <scope>NUCLEOTIDE SEQUENCE [LARGE SCALE GENOMIC DNA]</scope>
    <source>
        <strain evidence="2 3">YYF002</strain>
    </source>
</reference>
<name>A0ABT6G2P0_9FLAO</name>
<evidence type="ECO:0000313" key="2">
    <source>
        <dbReference type="EMBL" id="MDG4716114.1"/>
    </source>
</evidence>
<protein>
    <submittedName>
        <fullName evidence="2">Uncharacterized protein</fullName>
    </submittedName>
</protein>
<dbReference type="EMBL" id="JARSBN010000004">
    <property type="protein sequence ID" value="MDG4716114.1"/>
    <property type="molecule type" value="Genomic_DNA"/>
</dbReference>
<feature type="transmembrane region" description="Helical" evidence="1">
    <location>
        <begin position="180"/>
        <end position="198"/>
    </location>
</feature>
<evidence type="ECO:0000256" key="1">
    <source>
        <dbReference type="SAM" id="Phobius"/>
    </source>
</evidence>
<keyword evidence="1" id="KW-0812">Transmembrane</keyword>
<sequence>MNLNQNIKVKDALRRGQNRINYVCVSVAIVFLAVVPLFLVFVFRDDQNNIALITGGISSVLIGFFFPFYWWLKETVRYKIWAGKNVKDIHRFYEEALSKKYITEHKFLKKLEIISNEQKRELKRFFNDRLDKKREIIRDVNADIARETVFKSNNMVSIIIWIVLMIGAVYLKYTESVNDRMVYFTIVAGGVLIAYELYKMFKYKYILKINKEYISYKDNKEKIFWKDILSFNIVRAGQYKPGELNIITSNESYSLTLEGIVNNRLNKVLDVLNENKHRFEINNFEA</sequence>
<dbReference type="RefSeq" id="WP_278005559.1">
    <property type="nucleotide sequence ID" value="NZ_JARSBN010000004.1"/>
</dbReference>
<evidence type="ECO:0000313" key="3">
    <source>
        <dbReference type="Proteomes" id="UP001529085"/>
    </source>
</evidence>
<accession>A0ABT6G2P0</accession>
<organism evidence="2 3">
    <name type="scientific">Winogradskyella marincola</name>
    <dbReference type="NCBI Taxonomy" id="3037795"/>
    <lineage>
        <taxon>Bacteria</taxon>
        <taxon>Pseudomonadati</taxon>
        <taxon>Bacteroidota</taxon>
        <taxon>Flavobacteriia</taxon>
        <taxon>Flavobacteriales</taxon>
        <taxon>Flavobacteriaceae</taxon>
        <taxon>Winogradskyella</taxon>
    </lineage>
</organism>
<keyword evidence="1" id="KW-0472">Membrane</keyword>
<proteinExistence type="predicted"/>
<comment type="caution">
    <text evidence="2">The sequence shown here is derived from an EMBL/GenBank/DDBJ whole genome shotgun (WGS) entry which is preliminary data.</text>
</comment>
<dbReference type="Proteomes" id="UP001529085">
    <property type="component" value="Unassembled WGS sequence"/>
</dbReference>
<keyword evidence="1" id="KW-1133">Transmembrane helix</keyword>